<proteinExistence type="inferred from homology"/>
<dbReference type="InterPro" id="IPR002397">
    <property type="entry name" value="Cyt_P450_B"/>
</dbReference>
<evidence type="ECO:0000256" key="3">
    <source>
        <dbReference type="ARBA" id="ARBA00022723"/>
    </source>
</evidence>
<dbReference type="OrthoDB" id="502624at2"/>
<comment type="similarity">
    <text evidence="1 7">Belongs to the cytochrome P450 family.</text>
</comment>
<dbReference type="GO" id="GO:0036199">
    <property type="term" value="F:cholest-4-en-3-one 26-monooxygenase activity"/>
    <property type="evidence" value="ECO:0007669"/>
    <property type="project" value="TreeGrafter"/>
</dbReference>
<dbReference type="GO" id="GO:0005506">
    <property type="term" value="F:iron ion binding"/>
    <property type="evidence" value="ECO:0007669"/>
    <property type="project" value="InterPro"/>
</dbReference>
<evidence type="ECO:0000313" key="9">
    <source>
        <dbReference type="Proteomes" id="UP000323454"/>
    </source>
</evidence>
<name>A0A5B2WLD0_9PSEU</name>
<keyword evidence="2 7" id="KW-0349">Heme</keyword>
<reference evidence="8 9" key="1">
    <citation type="submission" date="2019-09" db="EMBL/GenBank/DDBJ databases">
        <title>Goodfellowia gen. nov., a new genus of the Pseudonocardineae related to Actinoalloteichus, containing Goodfellowia coeruleoviolacea gen. nov., comb. nov. gen. nov., comb. nov.</title>
        <authorList>
            <person name="Labeda D."/>
        </authorList>
    </citation>
    <scope>NUCLEOTIDE SEQUENCE [LARGE SCALE GENOMIC DNA]</scope>
    <source>
        <strain evidence="8 9">AN110305</strain>
    </source>
</reference>
<dbReference type="GO" id="GO:0020037">
    <property type="term" value="F:heme binding"/>
    <property type="evidence" value="ECO:0007669"/>
    <property type="project" value="InterPro"/>
</dbReference>
<dbReference type="GO" id="GO:0006707">
    <property type="term" value="P:cholesterol catabolic process"/>
    <property type="evidence" value="ECO:0007669"/>
    <property type="project" value="TreeGrafter"/>
</dbReference>
<evidence type="ECO:0000256" key="4">
    <source>
        <dbReference type="ARBA" id="ARBA00023002"/>
    </source>
</evidence>
<dbReference type="GO" id="GO:0008395">
    <property type="term" value="F:steroid hydroxylase activity"/>
    <property type="evidence" value="ECO:0007669"/>
    <property type="project" value="TreeGrafter"/>
</dbReference>
<gene>
    <name evidence="8" type="ORF">F0L68_35300</name>
</gene>
<keyword evidence="9" id="KW-1185">Reference proteome</keyword>
<keyword evidence="6 7" id="KW-0503">Monooxygenase</keyword>
<evidence type="ECO:0000256" key="2">
    <source>
        <dbReference type="ARBA" id="ARBA00022617"/>
    </source>
</evidence>
<dbReference type="PRINTS" id="PR00359">
    <property type="entry name" value="BP450"/>
</dbReference>
<dbReference type="AlphaFoldDB" id="A0A5B2WLD0"/>
<keyword evidence="3 7" id="KW-0479">Metal-binding</keyword>
<dbReference type="SUPFAM" id="SSF48264">
    <property type="entry name" value="Cytochrome P450"/>
    <property type="match status" value="1"/>
</dbReference>
<protein>
    <submittedName>
        <fullName evidence="8">Cytochrome P450</fullName>
    </submittedName>
</protein>
<dbReference type="InterPro" id="IPR017972">
    <property type="entry name" value="Cyt_P450_CS"/>
</dbReference>
<comment type="caution">
    <text evidence="8">The sequence shown here is derived from an EMBL/GenBank/DDBJ whole genome shotgun (WGS) entry which is preliminary data.</text>
</comment>
<dbReference type="FunFam" id="1.10.630.10:FF:000018">
    <property type="entry name" value="Cytochrome P450 monooxygenase"/>
    <property type="match status" value="1"/>
</dbReference>
<dbReference type="PANTHER" id="PTHR46696">
    <property type="entry name" value="P450, PUTATIVE (EUROFUNG)-RELATED"/>
    <property type="match status" value="1"/>
</dbReference>
<sequence length="401" mass="44231">MAELLAPGIVDPADLDYWADPHAVLAAARARGRIGRTPHGEPVLLGYEDAHEALRHPLLETFGVAAILARNNVTEGPFHDWCQLLLLSMRPPDHTRLRALVRKAFTARQVERVRPGTRDRLRRLLAGPREAGRVEWVGEIAHELPVWVICELVGVPSADRDVIKAWTVDIGHAFTNSLSADQLRRADDAVRSLYGYLQTLIIRRRKAPRDDLLSALVHAEQDGDRLRTTELYAIVANLLVGGHNTTRGLLSIAACLLAQHPAQFALLRAGGAVEATEEVLRYEAPIPSTVRLARADVSLAGTRVAAGEAVHVSFLAANRDPARFASPDRFDVRRADVRPISFGFGIHHCVGAALARLEAQEAIAELATTVRELVLEIDEPRWEPFLQVRRIEAVPLSFRSV</sequence>
<evidence type="ECO:0000256" key="6">
    <source>
        <dbReference type="ARBA" id="ARBA00023033"/>
    </source>
</evidence>
<dbReference type="Proteomes" id="UP000323454">
    <property type="component" value="Unassembled WGS sequence"/>
</dbReference>
<reference evidence="8 9" key="2">
    <citation type="submission" date="2019-09" db="EMBL/GenBank/DDBJ databases">
        <authorList>
            <person name="Jin C."/>
        </authorList>
    </citation>
    <scope>NUCLEOTIDE SEQUENCE [LARGE SCALE GENOMIC DNA]</scope>
    <source>
        <strain evidence="8 9">AN110305</strain>
    </source>
</reference>
<dbReference type="EMBL" id="VUOB01000074">
    <property type="protein sequence ID" value="KAA2252581.1"/>
    <property type="molecule type" value="Genomic_DNA"/>
</dbReference>
<organism evidence="8 9">
    <name type="scientific">Solihabitans fulvus</name>
    <dbReference type="NCBI Taxonomy" id="1892852"/>
    <lineage>
        <taxon>Bacteria</taxon>
        <taxon>Bacillati</taxon>
        <taxon>Actinomycetota</taxon>
        <taxon>Actinomycetes</taxon>
        <taxon>Pseudonocardiales</taxon>
        <taxon>Pseudonocardiaceae</taxon>
        <taxon>Solihabitans</taxon>
    </lineage>
</organism>
<evidence type="ECO:0000313" key="8">
    <source>
        <dbReference type="EMBL" id="KAA2252581.1"/>
    </source>
</evidence>
<dbReference type="InterPro" id="IPR001128">
    <property type="entry name" value="Cyt_P450"/>
</dbReference>
<keyword evidence="5 7" id="KW-0408">Iron</keyword>
<dbReference type="InterPro" id="IPR036396">
    <property type="entry name" value="Cyt_P450_sf"/>
</dbReference>
<accession>A0A5B2WLD0</accession>
<dbReference type="Gene3D" id="1.10.630.10">
    <property type="entry name" value="Cytochrome P450"/>
    <property type="match status" value="1"/>
</dbReference>
<dbReference type="RefSeq" id="WP_149854238.1">
    <property type="nucleotide sequence ID" value="NZ_VUOB01000074.1"/>
</dbReference>
<keyword evidence="4 7" id="KW-0560">Oxidoreductase</keyword>
<dbReference type="PROSITE" id="PS00086">
    <property type="entry name" value="CYTOCHROME_P450"/>
    <property type="match status" value="1"/>
</dbReference>
<dbReference type="CDD" id="cd20625">
    <property type="entry name" value="CYP164-like"/>
    <property type="match status" value="1"/>
</dbReference>
<dbReference type="PANTHER" id="PTHR46696:SF4">
    <property type="entry name" value="BIOTIN BIOSYNTHESIS CYTOCHROME P450"/>
    <property type="match status" value="1"/>
</dbReference>
<dbReference type="Pfam" id="PF00067">
    <property type="entry name" value="p450"/>
    <property type="match status" value="1"/>
</dbReference>
<evidence type="ECO:0000256" key="5">
    <source>
        <dbReference type="ARBA" id="ARBA00023004"/>
    </source>
</evidence>
<evidence type="ECO:0000256" key="7">
    <source>
        <dbReference type="RuleBase" id="RU000461"/>
    </source>
</evidence>
<evidence type="ECO:0000256" key="1">
    <source>
        <dbReference type="ARBA" id="ARBA00010617"/>
    </source>
</evidence>